<organism evidence="2 3">
    <name type="scientific">Actinomadura rubrisoli</name>
    <dbReference type="NCBI Taxonomy" id="2530368"/>
    <lineage>
        <taxon>Bacteria</taxon>
        <taxon>Bacillati</taxon>
        <taxon>Actinomycetota</taxon>
        <taxon>Actinomycetes</taxon>
        <taxon>Streptosporangiales</taxon>
        <taxon>Thermomonosporaceae</taxon>
        <taxon>Actinomadura</taxon>
    </lineage>
</organism>
<reference evidence="2 3" key="1">
    <citation type="submission" date="2019-03" db="EMBL/GenBank/DDBJ databases">
        <title>Draft genome sequences of novel Actinobacteria.</title>
        <authorList>
            <person name="Sahin N."/>
            <person name="Ay H."/>
            <person name="Saygin H."/>
        </authorList>
    </citation>
    <scope>NUCLEOTIDE SEQUENCE [LARGE SCALE GENOMIC DNA]</scope>
    <source>
        <strain evidence="2 3">H3C3</strain>
    </source>
</reference>
<proteinExistence type="predicted"/>
<gene>
    <name evidence="2" type="ORF">E1298_00030</name>
</gene>
<dbReference type="EMBL" id="SMKU01000001">
    <property type="protein sequence ID" value="TDD98095.1"/>
    <property type="molecule type" value="Genomic_DNA"/>
</dbReference>
<feature type="domain" description="ABM" evidence="1">
    <location>
        <begin position="8"/>
        <end position="101"/>
    </location>
</feature>
<dbReference type="PANTHER" id="PTHR33336:SF3">
    <property type="entry name" value="ABM DOMAIN-CONTAINING PROTEIN"/>
    <property type="match status" value="1"/>
</dbReference>
<protein>
    <submittedName>
        <fullName evidence="2">Antibiotic biosynthesis monooxygenase</fullName>
    </submittedName>
</protein>
<dbReference type="InterPro" id="IPR050744">
    <property type="entry name" value="AI-2_Isomerase_LsrG"/>
</dbReference>
<dbReference type="Gene3D" id="3.30.70.100">
    <property type="match status" value="1"/>
</dbReference>
<name>A0A4R5CEU2_9ACTN</name>
<evidence type="ECO:0000259" key="1">
    <source>
        <dbReference type="PROSITE" id="PS51725"/>
    </source>
</evidence>
<dbReference type="GO" id="GO:0004497">
    <property type="term" value="F:monooxygenase activity"/>
    <property type="evidence" value="ECO:0007669"/>
    <property type="project" value="UniProtKB-KW"/>
</dbReference>
<dbReference type="PANTHER" id="PTHR33336">
    <property type="entry name" value="QUINOL MONOOXYGENASE YGIN-RELATED"/>
    <property type="match status" value="1"/>
</dbReference>
<dbReference type="AlphaFoldDB" id="A0A4R5CEU2"/>
<dbReference type="PROSITE" id="PS51725">
    <property type="entry name" value="ABM"/>
    <property type="match status" value="1"/>
</dbReference>
<dbReference type="RefSeq" id="WP_131888617.1">
    <property type="nucleotide sequence ID" value="NZ_SMKU01000001.1"/>
</dbReference>
<dbReference type="InterPro" id="IPR007138">
    <property type="entry name" value="ABM_dom"/>
</dbReference>
<keyword evidence="2" id="KW-0503">Monooxygenase</keyword>
<comment type="caution">
    <text evidence="2">The sequence shown here is derived from an EMBL/GenBank/DDBJ whole genome shotgun (WGS) entry which is preliminary data.</text>
</comment>
<keyword evidence="2" id="KW-0560">Oxidoreductase</keyword>
<evidence type="ECO:0000313" key="3">
    <source>
        <dbReference type="Proteomes" id="UP000294513"/>
    </source>
</evidence>
<sequence>MTDAGSGFALVVRFTLHPDMAEEFDRLTAQTVAHIRTEEPGTLLYSCHRVQGASDQRIFYELYRDRAAFDAHERYEHVRQFLAARKRLINTVEVDFLDYVDGKTPILDDGSSDD</sequence>
<accession>A0A4R5CEU2</accession>
<dbReference type="InterPro" id="IPR011008">
    <property type="entry name" value="Dimeric_a/b-barrel"/>
</dbReference>
<dbReference type="Pfam" id="PF03992">
    <property type="entry name" value="ABM"/>
    <property type="match status" value="1"/>
</dbReference>
<dbReference type="SUPFAM" id="SSF54909">
    <property type="entry name" value="Dimeric alpha+beta barrel"/>
    <property type="match status" value="1"/>
</dbReference>
<keyword evidence="3" id="KW-1185">Reference proteome</keyword>
<evidence type="ECO:0000313" key="2">
    <source>
        <dbReference type="EMBL" id="TDD98095.1"/>
    </source>
</evidence>
<dbReference type="OrthoDB" id="3695636at2"/>
<dbReference type="Proteomes" id="UP000294513">
    <property type="component" value="Unassembled WGS sequence"/>
</dbReference>